<reference evidence="3 4" key="1">
    <citation type="submission" date="2019-02" db="EMBL/GenBank/DDBJ databases">
        <title>Deep-cultivation of Planctomycetes and their phenomic and genomic characterization uncovers novel biology.</title>
        <authorList>
            <person name="Wiegand S."/>
            <person name="Jogler M."/>
            <person name="Boedeker C."/>
            <person name="Pinto D."/>
            <person name="Vollmers J."/>
            <person name="Rivas-Marin E."/>
            <person name="Kohn T."/>
            <person name="Peeters S.H."/>
            <person name="Heuer A."/>
            <person name="Rast P."/>
            <person name="Oberbeckmann S."/>
            <person name="Bunk B."/>
            <person name="Jeske O."/>
            <person name="Meyerdierks A."/>
            <person name="Storesund J.E."/>
            <person name="Kallscheuer N."/>
            <person name="Luecker S."/>
            <person name="Lage O.M."/>
            <person name="Pohl T."/>
            <person name="Merkel B.J."/>
            <person name="Hornburger P."/>
            <person name="Mueller R.-W."/>
            <person name="Bruemmer F."/>
            <person name="Labrenz M."/>
            <person name="Spormann A.M."/>
            <person name="Op Den Camp H."/>
            <person name="Overmann J."/>
            <person name="Amann R."/>
            <person name="Jetten M.S.M."/>
            <person name="Mascher T."/>
            <person name="Medema M.H."/>
            <person name="Devos D.P."/>
            <person name="Kaster A.-K."/>
            <person name="Ovreas L."/>
            <person name="Rohde M."/>
            <person name="Galperin M.Y."/>
            <person name="Jogler C."/>
        </authorList>
    </citation>
    <scope>NUCLEOTIDE SEQUENCE [LARGE SCALE GENOMIC DNA]</scope>
    <source>
        <strain evidence="3 4">Mal64</strain>
    </source>
</reference>
<dbReference type="EMBL" id="SJPQ01000001">
    <property type="protein sequence ID" value="TWT90003.1"/>
    <property type="molecule type" value="Genomic_DNA"/>
</dbReference>
<proteinExistence type="predicted"/>
<dbReference type="InterPro" id="IPR002877">
    <property type="entry name" value="RNA_MeTrfase_FtsJ_dom"/>
</dbReference>
<dbReference type="SUPFAM" id="SSF53335">
    <property type="entry name" value="S-adenosyl-L-methionine-dependent methyltransferases"/>
    <property type="match status" value="2"/>
</dbReference>
<keyword evidence="3" id="KW-0489">Methyltransferase</keyword>
<evidence type="ECO:0000259" key="2">
    <source>
        <dbReference type="Pfam" id="PF01728"/>
    </source>
</evidence>
<protein>
    <submittedName>
        <fullName evidence="3">Ribosomal RNA large subunit methyltransferase M</fullName>
        <ecNumber evidence="3">2.1.1.186</ecNumber>
    </submittedName>
</protein>
<dbReference type="Proteomes" id="UP000315440">
    <property type="component" value="Unassembled WGS sequence"/>
</dbReference>
<dbReference type="PANTHER" id="PTHR37524">
    <property type="entry name" value="RIBOSOMAL RNA LARGE SUBUNIT METHYLTRANSFERASE M"/>
    <property type="match status" value="1"/>
</dbReference>
<feature type="compositionally biased region" description="Basic residues" evidence="1">
    <location>
        <begin position="367"/>
        <end position="385"/>
    </location>
</feature>
<dbReference type="PANTHER" id="PTHR37524:SF2">
    <property type="entry name" value="RIBOSOMAL RNA METHYLTRANSFERASE FTSJ DOMAIN-CONTAINING PROTEIN"/>
    <property type="match status" value="1"/>
</dbReference>
<keyword evidence="4" id="KW-1185">Reference proteome</keyword>
<evidence type="ECO:0000313" key="3">
    <source>
        <dbReference type="EMBL" id="TWT90003.1"/>
    </source>
</evidence>
<comment type="caution">
    <text evidence="3">The sequence shown here is derived from an EMBL/GenBank/DDBJ whole genome shotgun (WGS) entry which is preliminary data.</text>
</comment>
<accession>A0A5C5ZUU1</accession>
<sequence length="406" mass="44472">MIESEFVFCVCQPGAELALKSEVAARVPNWKFAYSRPGFVTFKLDKPANLDRFQAPHLVFARTIGLSLGSVTGESNEELAAAVWEEPAVAAYVEACPKLGLHVWRRDTALPGQQGVEPGPTDESRAAEAALRSSAPQASAGDRELLASRETGNGARVLDVALVEPDRWWIGAHRVANRSDRFAGGVMPLALPGHAVSRAYLKMQESLRWAGLPTMAGEVWIELGCAPGGASQALLEEGMQVLGVDPAKVDPVVEAEENFHQLQMRVQDARRVEFSTAQWLAADLNVDPETLLSAVESIVSHPEVSIRGLVLTIKLLEKSMGSPEAIVAYLERVRKWGYQDVRVRQLAFNRHEICLVALRSRRQRRIARRGRIAKPKKSAPVKKRFRVDPPHAGPSSGHIHDAGPHV</sequence>
<organism evidence="3 4">
    <name type="scientific">Pseudobythopirellula maris</name>
    <dbReference type="NCBI Taxonomy" id="2527991"/>
    <lineage>
        <taxon>Bacteria</taxon>
        <taxon>Pseudomonadati</taxon>
        <taxon>Planctomycetota</taxon>
        <taxon>Planctomycetia</taxon>
        <taxon>Pirellulales</taxon>
        <taxon>Lacipirellulaceae</taxon>
        <taxon>Pseudobythopirellula</taxon>
    </lineage>
</organism>
<keyword evidence="3" id="KW-0808">Transferase</keyword>
<dbReference type="AlphaFoldDB" id="A0A5C5ZUU1"/>
<dbReference type="InterPro" id="IPR029063">
    <property type="entry name" value="SAM-dependent_MTases_sf"/>
</dbReference>
<feature type="domain" description="Ribosomal RNA methyltransferase FtsJ" evidence="2">
    <location>
        <begin position="196"/>
        <end position="263"/>
    </location>
</feature>
<name>A0A5C5ZUU1_9BACT</name>
<dbReference type="Gene3D" id="3.40.50.150">
    <property type="entry name" value="Vaccinia Virus protein VP39"/>
    <property type="match status" value="1"/>
</dbReference>
<dbReference type="Pfam" id="PF01728">
    <property type="entry name" value="FtsJ"/>
    <property type="match status" value="1"/>
</dbReference>
<dbReference type="EC" id="2.1.1.186" evidence="3"/>
<gene>
    <name evidence="3" type="primary">rlmM</name>
    <name evidence="3" type="ORF">Mal64_03850</name>
</gene>
<evidence type="ECO:0000313" key="4">
    <source>
        <dbReference type="Proteomes" id="UP000315440"/>
    </source>
</evidence>
<evidence type="ECO:0000256" key="1">
    <source>
        <dbReference type="SAM" id="MobiDB-lite"/>
    </source>
</evidence>
<dbReference type="GO" id="GO:0008168">
    <property type="term" value="F:methyltransferase activity"/>
    <property type="evidence" value="ECO:0007669"/>
    <property type="project" value="UniProtKB-KW"/>
</dbReference>
<dbReference type="GO" id="GO:0032259">
    <property type="term" value="P:methylation"/>
    <property type="evidence" value="ECO:0007669"/>
    <property type="project" value="UniProtKB-KW"/>
</dbReference>
<dbReference type="RefSeq" id="WP_197525346.1">
    <property type="nucleotide sequence ID" value="NZ_SJPQ01000001.1"/>
</dbReference>
<feature type="region of interest" description="Disordered" evidence="1">
    <location>
        <begin position="367"/>
        <end position="406"/>
    </location>
</feature>